<dbReference type="PIRSF" id="PIRSF037208">
    <property type="entry name" value="ATE_pro_prd"/>
    <property type="match status" value="1"/>
</dbReference>
<evidence type="ECO:0000313" key="7">
    <source>
        <dbReference type="EMBL" id="MBN2965281.1"/>
    </source>
</evidence>
<dbReference type="InterPro" id="IPR007471">
    <property type="entry name" value="N-end_Aminoacyl_Trfase_N"/>
</dbReference>
<evidence type="ECO:0000259" key="5">
    <source>
        <dbReference type="Pfam" id="PF04376"/>
    </source>
</evidence>
<dbReference type="Proteomes" id="UP000703590">
    <property type="component" value="Unassembled WGS sequence"/>
</dbReference>
<comment type="catalytic activity">
    <reaction evidence="4">
        <text>N-terminal L-glutamyl-[protein] + L-leucyl-tRNA(Leu) = N-terminal L-leucyl-L-glutamyl-[protein] + tRNA(Leu) + H(+)</text>
        <dbReference type="Rhea" id="RHEA:50412"/>
        <dbReference type="Rhea" id="RHEA-COMP:9613"/>
        <dbReference type="Rhea" id="RHEA-COMP:9622"/>
        <dbReference type="Rhea" id="RHEA-COMP:12664"/>
        <dbReference type="Rhea" id="RHEA-COMP:12668"/>
        <dbReference type="ChEBI" id="CHEBI:15378"/>
        <dbReference type="ChEBI" id="CHEBI:64721"/>
        <dbReference type="ChEBI" id="CHEBI:78442"/>
        <dbReference type="ChEBI" id="CHEBI:78494"/>
        <dbReference type="ChEBI" id="CHEBI:133041"/>
        <dbReference type="EC" id="2.3.2.29"/>
    </reaction>
</comment>
<proteinExistence type="inferred from homology"/>
<comment type="catalytic activity">
    <reaction evidence="4">
        <text>N-terminal L-aspartyl-[protein] + L-leucyl-tRNA(Leu) = N-terminal L-leucyl-L-aspartyl-[protein] + tRNA(Leu) + H(+)</text>
        <dbReference type="Rhea" id="RHEA:50420"/>
        <dbReference type="Rhea" id="RHEA-COMP:9613"/>
        <dbReference type="Rhea" id="RHEA-COMP:9622"/>
        <dbReference type="Rhea" id="RHEA-COMP:12669"/>
        <dbReference type="Rhea" id="RHEA-COMP:12674"/>
        <dbReference type="ChEBI" id="CHEBI:15378"/>
        <dbReference type="ChEBI" id="CHEBI:64720"/>
        <dbReference type="ChEBI" id="CHEBI:78442"/>
        <dbReference type="ChEBI" id="CHEBI:78494"/>
        <dbReference type="ChEBI" id="CHEBI:133042"/>
        <dbReference type="EC" id="2.3.2.29"/>
    </reaction>
</comment>
<evidence type="ECO:0000313" key="8">
    <source>
        <dbReference type="Proteomes" id="UP000703590"/>
    </source>
</evidence>
<dbReference type="EC" id="2.3.2.29" evidence="4"/>
<feature type="domain" description="N-end aminoacyl transferase N-terminal" evidence="5">
    <location>
        <begin position="15"/>
        <end position="83"/>
    </location>
</feature>
<keyword evidence="8" id="KW-1185">Reference proteome</keyword>
<keyword evidence="3 4" id="KW-0012">Acyltransferase</keyword>
<evidence type="ECO:0000256" key="2">
    <source>
        <dbReference type="ARBA" id="ARBA00022679"/>
    </source>
</evidence>
<dbReference type="NCBIfam" id="NF002344">
    <property type="entry name" value="PRK01305.2-1"/>
    <property type="match status" value="1"/>
</dbReference>
<dbReference type="EMBL" id="JAFHKK010000030">
    <property type="protein sequence ID" value="MBN2965281.1"/>
    <property type="molecule type" value="Genomic_DNA"/>
</dbReference>
<evidence type="ECO:0000256" key="3">
    <source>
        <dbReference type="ARBA" id="ARBA00023315"/>
    </source>
</evidence>
<dbReference type="InterPro" id="IPR030700">
    <property type="entry name" value="N-end_Aminoacyl_Trfase"/>
</dbReference>
<comment type="similarity">
    <text evidence="4">Belongs to the R-transferase family. Bpt subfamily.</text>
</comment>
<comment type="subcellular location">
    <subcellularLocation>
        <location evidence="4">Cytoplasm</location>
    </subcellularLocation>
</comment>
<dbReference type="Pfam" id="PF04376">
    <property type="entry name" value="ATE_N"/>
    <property type="match status" value="1"/>
</dbReference>
<feature type="domain" description="N-end rule aminoacyl transferase C-terminal" evidence="6">
    <location>
        <begin position="104"/>
        <end position="227"/>
    </location>
</feature>
<comment type="function">
    <text evidence="4">Functions in the N-end rule pathway of protein degradation where it conjugates Leu from its aminoacyl-tRNA to the N-termini of proteins containing an N-terminal aspartate or glutamate.</text>
</comment>
<dbReference type="GO" id="GO:0004057">
    <property type="term" value="F:arginyl-tRNA--protein transferase activity"/>
    <property type="evidence" value="ECO:0007669"/>
    <property type="project" value="UniProtKB-EC"/>
</dbReference>
<reference evidence="7 8" key="3">
    <citation type="submission" date="2021-02" db="EMBL/GenBank/DDBJ databases">
        <authorList>
            <person name="Merkel A.Y."/>
        </authorList>
    </citation>
    <scope>NUCLEOTIDE SEQUENCE [LARGE SCALE GENOMIC DNA]</scope>
    <source>
        <strain evidence="7 8">T05b</strain>
    </source>
</reference>
<reference evidence="7 8" key="1">
    <citation type="submission" date="2021-02" db="EMBL/GenBank/DDBJ databases">
        <title>Sulfurospirillum tamanensis sp. nov.</title>
        <authorList>
            <person name="Frolova A."/>
            <person name="Merkel A."/>
            <person name="Slobodkin A."/>
        </authorList>
    </citation>
    <scope>NUCLEOTIDE SEQUENCE [LARGE SCALE GENOMIC DNA]</scope>
    <source>
        <strain evidence="7 8">T05b</strain>
    </source>
</reference>
<evidence type="ECO:0000256" key="4">
    <source>
        <dbReference type="HAMAP-Rule" id="MF_00689"/>
    </source>
</evidence>
<dbReference type="InterPro" id="IPR007472">
    <property type="entry name" value="N-end_Aminoacyl_Trfase_C"/>
</dbReference>
<dbReference type="SUPFAM" id="SSF55729">
    <property type="entry name" value="Acyl-CoA N-acyltransferases (Nat)"/>
    <property type="match status" value="1"/>
</dbReference>
<comment type="caution">
    <text evidence="7">The sequence shown here is derived from an EMBL/GenBank/DDBJ whole genome shotgun (WGS) entry which is preliminary data.</text>
</comment>
<accession>A0ABS2WUF6</accession>
<dbReference type="HAMAP" id="MF_00689">
    <property type="entry name" value="Bpt"/>
    <property type="match status" value="1"/>
</dbReference>
<dbReference type="NCBIfam" id="NF002346">
    <property type="entry name" value="PRK01305.2-3"/>
    <property type="match status" value="1"/>
</dbReference>
<evidence type="ECO:0000259" key="6">
    <source>
        <dbReference type="Pfam" id="PF04377"/>
    </source>
</evidence>
<dbReference type="InterPro" id="IPR016181">
    <property type="entry name" value="Acyl_CoA_acyltransferase"/>
</dbReference>
<dbReference type="PANTHER" id="PTHR21367">
    <property type="entry name" value="ARGININE-TRNA-PROTEIN TRANSFERASE 1"/>
    <property type="match status" value="1"/>
</dbReference>
<dbReference type="InterPro" id="IPR017138">
    <property type="entry name" value="Asp_Glu_LeuTrfase"/>
</dbReference>
<reference evidence="8" key="2">
    <citation type="submission" date="2021-02" db="EMBL/GenBank/DDBJ databases">
        <title>Sulfurospirillum tamanensis sp. nov.</title>
        <authorList>
            <person name="Merkel A.Y."/>
        </authorList>
    </citation>
    <scope>NUCLEOTIDE SEQUENCE [LARGE SCALE GENOMIC DNA]</scope>
    <source>
        <strain evidence="8">T05b</strain>
    </source>
</reference>
<keyword evidence="1 4" id="KW-0963">Cytoplasm</keyword>
<protein>
    <recommendedName>
        <fullName evidence="4">Aspartate/glutamate leucyltransferase</fullName>
        <ecNumber evidence="4">2.3.2.29</ecNumber>
    </recommendedName>
</protein>
<sequence>MNLTSTVDFSTLETTCAYLPNQNTRMQYKFIKGANAALSSALTQRGWRRFGEYYSRPQCAGCEACLSLRIDAQKFEFSKNAKRVFRKNASTRIYIRPPSVTAQHLDLYNRYHALMKEKRGWKHYHLSAQSYYELYVAGHGTFGHEILYFVDQKLVGVDLVDILEDGLSSIYFFYDPDFAHLSLGRYSLYQQILLCQRHHLRWVYLGYYVKECQSLRYKGEYTPYQILQGLPSLNQEPFWR</sequence>
<dbReference type="PANTHER" id="PTHR21367:SF1">
    <property type="entry name" value="ARGINYL-TRNA--PROTEIN TRANSFERASE 1"/>
    <property type="match status" value="1"/>
</dbReference>
<organism evidence="7 8">
    <name type="scientific">Sulfurospirillum tamanense</name>
    <dbReference type="NCBI Taxonomy" id="2813362"/>
    <lineage>
        <taxon>Bacteria</taxon>
        <taxon>Pseudomonadati</taxon>
        <taxon>Campylobacterota</taxon>
        <taxon>Epsilonproteobacteria</taxon>
        <taxon>Campylobacterales</taxon>
        <taxon>Sulfurospirillaceae</taxon>
        <taxon>Sulfurospirillum</taxon>
    </lineage>
</organism>
<name>A0ABS2WUF6_9BACT</name>
<dbReference type="Pfam" id="PF04377">
    <property type="entry name" value="ATE_C"/>
    <property type="match status" value="1"/>
</dbReference>
<evidence type="ECO:0000256" key="1">
    <source>
        <dbReference type="ARBA" id="ARBA00022490"/>
    </source>
</evidence>
<keyword evidence="2 4" id="KW-0808">Transferase</keyword>
<gene>
    <name evidence="4" type="primary">bpt</name>
    <name evidence="7" type="ORF">JWV37_10850</name>
</gene>
<dbReference type="RefSeq" id="WP_205459827.1">
    <property type="nucleotide sequence ID" value="NZ_JAFHKK010000030.1"/>
</dbReference>